<dbReference type="AlphaFoldDB" id="A0A9D1IYF2"/>
<organism evidence="4 5">
    <name type="scientific">Candidatus Scatomorpha intestinigallinarum</name>
    <dbReference type="NCBI Taxonomy" id="2840923"/>
    <lineage>
        <taxon>Bacteria</taxon>
        <taxon>Bacillati</taxon>
        <taxon>Bacillota</taxon>
        <taxon>Clostridia</taxon>
        <taxon>Eubacteriales</taxon>
        <taxon>Candidatus Scatomorpha</taxon>
    </lineage>
</organism>
<evidence type="ECO:0000256" key="2">
    <source>
        <dbReference type="ARBA" id="ARBA00023277"/>
    </source>
</evidence>
<comment type="caution">
    <text evidence="4">The sequence shown here is derived from an EMBL/GenBank/DDBJ whole genome shotgun (WGS) entry which is preliminary data.</text>
</comment>
<keyword evidence="1 4" id="KW-0413">Isomerase</keyword>
<accession>A0A9D1IYF2</accession>
<protein>
    <submittedName>
        <fullName evidence="4">Fucose isomerase</fullName>
    </submittedName>
</protein>
<evidence type="ECO:0000256" key="1">
    <source>
        <dbReference type="ARBA" id="ARBA00023235"/>
    </source>
</evidence>
<proteinExistence type="predicted"/>
<dbReference type="Pfam" id="PF02952">
    <property type="entry name" value="Fucose_iso_C"/>
    <property type="match status" value="1"/>
</dbReference>
<feature type="domain" description="L-fucose isomerase C-terminal" evidence="3">
    <location>
        <begin position="340"/>
        <end position="464"/>
    </location>
</feature>
<dbReference type="GO" id="GO:0008736">
    <property type="term" value="F:L-fucose isomerase activity"/>
    <property type="evidence" value="ECO:0007669"/>
    <property type="project" value="InterPro"/>
</dbReference>
<evidence type="ECO:0000259" key="3">
    <source>
        <dbReference type="Pfam" id="PF02952"/>
    </source>
</evidence>
<dbReference type="SUPFAM" id="SSF53743">
    <property type="entry name" value="FucI/AraA N-terminal and middle domains"/>
    <property type="match status" value="1"/>
</dbReference>
<dbReference type="PANTHER" id="PTHR36120">
    <property type="entry name" value="FUCOSE ISOMERASE"/>
    <property type="match status" value="1"/>
</dbReference>
<reference evidence="4" key="2">
    <citation type="journal article" date="2021" name="PeerJ">
        <title>Extensive microbial diversity within the chicken gut microbiome revealed by metagenomics and culture.</title>
        <authorList>
            <person name="Gilroy R."/>
            <person name="Ravi A."/>
            <person name="Getino M."/>
            <person name="Pursley I."/>
            <person name="Horton D.L."/>
            <person name="Alikhan N.F."/>
            <person name="Baker D."/>
            <person name="Gharbi K."/>
            <person name="Hall N."/>
            <person name="Watson M."/>
            <person name="Adriaenssens E.M."/>
            <person name="Foster-Nyarko E."/>
            <person name="Jarju S."/>
            <person name="Secka A."/>
            <person name="Antonio M."/>
            <person name="Oren A."/>
            <person name="Chaudhuri R.R."/>
            <person name="La Ragione R."/>
            <person name="Hildebrand F."/>
            <person name="Pallen M.J."/>
        </authorList>
    </citation>
    <scope>NUCLEOTIDE SEQUENCE</scope>
    <source>
        <strain evidence="4">ChiGjej3B3-7149</strain>
    </source>
</reference>
<keyword evidence="2" id="KW-0119">Carbohydrate metabolism</keyword>
<evidence type="ECO:0000313" key="5">
    <source>
        <dbReference type="Proteomes" id="UP000824238"/>
    </source>
</evidence>
<dbReference type="InterPro" id="IPR009015">
    <property type="entry name" value="Fucose_isomerase_N/cen_sf"/>
</dbReference>
<dbReference type="PANTHER" id="PTHR36120:SF1">
    <property type="entry name" value="L-FUCOSE ISOMERASE C-TERMINAL DOMAIN-CONTAINING PROTEIN"/>
    <property type="match status" value="1"/>
</dbReference>
<dbReference type="Proteomes" id="UP000824238">
    <property type="component" value="Unassembled WGS sequence"/>
</dbReference>
<gene>
    <name evidence="4" type="ORF">IAD36_01410</name>
</gene>
<dbReference type="CDD" id="cd00578">
    <property type="entry name" value="L-fuc_L-ara-isomerases"/>
    <property type="match status" value="1"/>
</dbReference>
<sequence length="468" mass="51202">MKETFGLIVTSRSFFPAHLIKEARDSVLGLLDSMGYGCISVDEDSCRMGAVQTHEEALTCARLFSRNRELISGIIVVLPNFGEESAVADAIQLSGLEVPVLVQACDDDFDKLDMANRRDAFCGKLSVCNDLYQLGIPFTDTSTHTCRIDSPEFRADIERFAAVCRVTKALRSARIALLGVRPSAFRTVRFSEKLLQRAGVDVETVDMSTVIHRAEAIEDEALIDKKAAEIRAYGAVPPYIGPEKVEKQARLCLAVQQLVEELDCDASAVQCWDALENYYGCAACLAMSMMGEAGKPSACESDVMGALTMLAMDRAAGSAPAYMDWNNNIREERDKCLSQHCSNFPRSFFGAPVEIENLDVLSTTLGAENCFGCCKGQVAAGPMTFAKLSTDDFTGRICAYVGEGEFLDEPMPTKGGLACCRIENLQGLMKYICSNGFEHHVAFVRGHVADVLCEAFGKYLGYSVYRHV</sequence>
<dbReference type="GO" id="GO:0006004">
    <property type="term" value="P:fucose metabolic process"/>
    <property type="evidence" value="ECO:0007669"/>
    <property type="project" value="InterPro"/>
</dbReference>
<dbReference type="InterPro" id="IPR015888">
    <property type="entry name" value="Fuc_isomerase_C"/>
</dbReference>
<evidence type="ECO:0000313" key="4">
    <source>
        <dbReference type="EMBL" id="HIR54247.1"/>
    </source>
</evidence>
<reference evidence="4" key="1">
    <citation type="submission" date="2020-10" db="EMBL/GenBank/DDBJ databases">
        <authorList>
            <person name="Gilroy R."/>
        </authorList>
    </citation>
    <scope>NUCLEOTIDE SEQUENCE</scope>
    <source>
        <strain evidence="4">ChiGjej3B3-7149</strain>
    </source>
</reference>
<dbReference type="EMBL" id="DVHH01000035">
    <property type="protein sequence ID" value="HIR54247.1"/>
    <property type="molecule type" value="Genomic_DNA"/>
</dbReference>
<dbReference type="GO" id="GO:0005737">
    <property type="term" value="C:cytoplasm"/>
    <property type="evidence" value="ECO:0007669"/>
    <property type="project" value="InterPro"/>
</dbReference>
<name>A0A9D1IYF2_9FIRM</name>